<evidence type="ECO:0000313" key="8">
    <source>
        <dbReference type="EMBL" id="KID70549.1"/>
    </source>
</evidence>
<dbReference type="OrthoDB" id="161814at2759"/>
<feature type="non-terminal residue" evidence="8">
    <location>
        <position position="1"/>
    </location>
</feature>
<organism evidence="8 9">
    <name type="scientific">Metarhizium anisopliae (strain ARSEF 549)</name>
    <dbReference type="NCBI Taxonomy" id="3151832"/>
    <lineage>
        <taxon>Eukaryota</taxon>
        <taxon>Fungi</taxon>
        <taxon>Dikarya</taxon>
        <taxon>Ascomycota</taxon>
        <taxon>Pezizomycotina</taxon>
        <taxon>Sordariomycetes</taxon>
        <taxon>Hypocreomycetidae</taxon>
        <taxon>Hypocreales</taxon>
        <taxon>Clavicipitaceae</taxon>
        <taxon>Metarhizium</taxon>
    </lineage>
</organism>
<keyword evidence="6" id="KW-0186">Copper</keyword>
<proteinExistence type="inferred from homology"/>
<dbReference type="EMBL" id="AZNF01000001">
    <property type="protein sequence ID" value="KID70549.1"/>
    <property type="molecule type" value="Genomic_DNA"/>
</dbReference>
<dbReference type="AlphaFoldDB" id="A0A0B4GR23"/>
<protein>
    <recommendedName>
        <fullName evidence="6">Copper transport protein</fullName>
    </recommendedName>
</protein>
<dbReference type="HOGENOM" id="CLU_079690_0_1_1"/>
<feature type="transmembrane region" description="Helical" evidence="6">
    <location>
        <begin position="149"/>
        <end position="166"/>
    </location>
</feature>
<dbReference type="GO" id="GO:0016020">
    <property type="term" value="C:membrane"/>
    <property type="evidence" value="ECO:0007669"/>
    <property type="project" value="UniProtKB-SubCell"/>
</dbReference>
<sequence length="235" mass="25203">MDMDHSTMHMGMTGTPTAMSMPTSTADSHSHGHDMEGMGNGCKISMLFNLNTVGSCFLSSEWQITSTGMFAGSCIGVFLLGMVLEFLRRSIKEYDRFLVRQHVSKFQSSASPAAAAATGSVGSKEGAAITSCAVVPPFRPNVLQQGIRAFLHLLAFVVAYILMLLAMYYNGYIILCIFLGSFFGAFIFQWETLPLGYVLSSSTQSACTPSLPMTYTILGSGQQTSAAQEATVCCG</sequence>
<dbReference type="GO" id="GO:0005375">
    <property type="term" value="F:copper ion transmembrane transporter activity"/>
    <property type="evidence" value="ECO:0007669"/>
    <property type="project" value="UniProtKB-UniRule"/>
</dbReference>
<evidence type="ECO:0000256" key="2">
    <source>
        <dbReference type="ARBA" id="ARBA00006921"/>
    </source>
</evidence>
<keyword evidence="4 6" id="KW-1133">Transmembrane helix</keyword>
<gene>
    <name evidence="8" type="ORF">MAN_00148</name>
</gene>
<evidence type="ECO:0000256" key="3">
    <source>
        <dbReference type="ARBA" id="ARBA00022692"/>
    </source>
</evidence>
<keyword evidence="6" id="KW-0406">Ion transport</keyword>
<dbReference type="Proteomes" id="UP000031186">
    <property type="component" value="Unassembled WGS sequence"/>
</dbReference>
<evidence type="ECO:0000313" key="9">
    <source>
        <dbReference type="Proteomes" id="UP000031186"/>
    </source>
</evidence>
<reference evidence="8 9" key="1">
    <citation type="journal article" date="2014" name="Proc. Natl. Acad. Sci. U.S.A.">
        <title>Trajectory and genomic determinants of fungal-pathogen speciation and host adaptation.</title>
        <authorList>
            <person name="Hu X."/>
            <person name="Xiao G."/>
            <person name="Zheng P."/>
            <person name="Shang Y."/>
            <person name="Su Y."/>
            <person name="Zhang X."/>
            <person name="Liu X."/>
            <person name="Zhan S."/>
            <person name="St Leger R.J."/>
            <person name="Wang C."/>
        </authorList>
    </citation>
    <scope>NUCLEOTIDE SEQUENCE [LARGE SCALE GENOMIC DNA]</scope>
    <source>
        <strain evidence="8 9">ARSEF 549</strain>
    </source>
</reference>
<feature type="transmembrane region" description="Helical" evidence="6">
    <location>
        <begin position="68"/>
        <end position="87"/>
    </location>
</feature>
<evidence type="ECO:0000256" key="7">
    <source>
        <dbReference type="SAM" id="MobiDB-lite"/>
    </source>
</evidence>
<evidence type="ECO:0000256" key="4">
    <source>
        <dbReference type="ARBA" id="ARBA00022989"/>
    </source>
</evidence>
<comment type="subcellular location">
    <subcellularLocation>
        <location evidence="1 6">Membrane</location>
        <topology evidence="1 6">Multi-pass membrane protein</topology>
    </subcellularLocation>
</comment>
<keyword evidence="6" id="KW-0813">Transport</keyword>
<feature type="compositionally biased region" description="Polar residues" evidence="7">
    <location>
        <begin position="14"/>
        <end position="27"/>
    </location>
</feature>
<dbReference type="PANTHER" id="PTHR12483:SF73">
    <property type="entry name" value="COPPER TRANSPORT PROTEIN CTR3"/>
    <property type="match status" value="1"/>
</dbReference>
<evidence type="ECO:0000256" key="1">
    <source>
        <dbReference type="ARBA" id="ARBA00004141"/>
    </source>
</evidence>
<evidence type="ECO:0000256" key="6">
    <source>
        <dbReference type="RuleBase" id="RU367022"/>
    </source>
</evidence>
<keyword evidence="6" id="KW-0187">Copper transport</keyword>
<keyword evidence="3 6" id="KW-0812">Transmembrane</keyword>
<comment type="caution">
    <text evidence="8">The sequence shown here is derived from an EMBL/GenBank/DDBJ whole genome shotgun (WGS) entry which is preliminary data.</text>
</comment>
<feature type="transmembrane region" description="Helical" evidence="6">
    <location>
        <begin position="172"/>
        <end position="190"/>
    </location>
</feature>
<keyword evidence="9" id="KW-1185">Reference proteome</keyword>
<feature type="region of interest" description="Disordered" evidence="7">
    <location>
        <begin position="1"/>
        <end position="32"/>
    </location>
</feature>
<dbReference type="Pfam" id="PF04145">
    <property type="entry name" value="Ctr"/>
    <property type="match status" value="1"/>
</dbReference>
<keyword evidence="5 6" id="KW-0472">Membrane</keyword>
<name>A0A0B4GR23_METAF</name>
<accession>A0A0B4GR23</accession>
<dbReference type="PANTHER" id="PTHR12483">
    <property type="entry name" value="SOLUTE CARRIER FAMILY 31 COPPER TRANSPORTERS"/>
    <property type="match status" value="1"/>
</dbReference>
<evidence type="ECO:0000256" key="5">
    <source>
        <dbReference type="ARBA" id="ARBA00023136"/>
    </source>
</evidence>
<dbReference type="InterPro" id="IPR007274">
    <property type="entry name" value="Cop_transporter"/>
</dbReference>
<comment type="similarity">
    <text evidence="2 6">Belongs to the copper transporter (Ctr) (TC 1.A.56) family. SLC31A subfamily.</text>
</comment>
<dbReference type="VEuPathDB" id="FungiDB:MAN_00148"/>